<dbReference type="SUPFAM" id="SSF53474">
    <property type="entry name" value="alpha/beta-Hydrolases"/>
    <property type="match status" value="1"/>
</dbReference>
<organism evidence="4 5">
    <name type="scientific">Marinihelvus fidelis</name>
    <dbReference type="NCBI Taxonomy" id="2613842"/>
    <lineage>
        <taxon>Bacteria</taxon>
        <taxon>Pseudomonadati</taxon>
        <taxon>Pseudomonadota</taxon>
        <taxon>Gammaproteobacteria</taxon>
        <taxon>Chromatiales</taxon>
        <taxon>Wenzhouxiangellaceae</taxon>
        <taxon>Marinihelvus</taxon>
    </lineage>
</organism>
<proteinExistence type="predicted"/>
<dbReference type="AlphaFoldDB" id="A0A5N0TCN6"/>
<evidence type="ECO:0000256" key="2">
    <source>
        <dbReference type="ARBA" id="ARBA00022801"/>
    </source>
</evidence>
<evidence type="ECO:0000256" key="1">
    <source>
        <dbReference type="ARBA" id="ARBA00022729"/>
    </source>
</evidence>
<evidence type="ECO:0000313" key="5">
    <source>
        <dbReference type="Proteomes" id="UP000325372"/>
    </source>
</evidence>
<dbReference type="Gene3D" id="3.40.50.1820">
    <property type="entry name" value="alpha/beta hydrolase"/>
    <property type="match status" value="2"/>
</dbReference>
<feature type="chain" id="PRO_5024371217" description="Poly(3-hydroxybutyrate) depolymerase" evidence="3">
    <location>
        <begin position="24"/>
        <end position="332"/>
    </location>
</feature>
<dbReference type="PANTHER" id="PTHR43037">
    <property type="entry name" value="UNNAMED PRODUCT-RELATED"/>
    <property type="match status" value="1"/>
</dbReference>
<sequence>MKIHPHGVPTALIALLATCLVSAATATADSAAPGPDIDATGITVSGISSGAAMAQQLHLAHPELFSGAALIAGVPRGCADGQLATAMAGCMGKAGENLDAGELAERLRTEASAGRVGDPALLADDRAWTFHGQLDATVAEDVSLAATDLYRAFMATDNVAWVDNVAANHTFPTHSKGGACDAIAPPFLGACDYDAAGELLTFLYPGLTPPEQAQNGELVTTELPGAAAAGLADEAWLYVPESCPATGCRLHLVLHGCGQSQSQVDMAFMEGAGYLEWAQDNAIVLAFPQVAPAAANPLACWDWWGYTGPDYMTREGAQIRVLADWIRGMADS</sequence>
<keyword evidence="2" id="KW-0378">Hydrolase</keyword>
<protein>
    <recommendedName>
        <fullName evidence="6">Poly(3-hydroxybutyrate) depolymerase</fullName>
    </recommendedName>
</protein>
<reference evidence="4 5" key="1">
    <citation type="submission" date="2019-09" db="EMBL/GenBank/DDBJ databases">
        <title>Wenzhouxiangella sp. Genome sequencing and assembly.</title>
        <authorList>
            <person name="Zhang R."/>
        </authorList>
    </citation>
    <scope>NUCLEOTIDE SEQUENCE [LARGE SCALE GENOMIC DNA]</scope>
    <source>
        <strain evidence="4 5">W260</strain>
    </source>
</reference>
<keyword evidence="1 3" id="KW-0732">Signal</keyword>
<feature type="signal peptide" evidence="3">
    <location>
        <begin position="1"/>
        <end position="23"/>
    </location>
</feature>
<evidence type="ECO:0008006" key="6">
    <source>
        <dbReference type="Google" id="ProtNLM"/>
    </source>
</evidence>
<dbReference type="InterPro" id="IPR029058">
    <property type="entry name" value="AB_hydrolase_fold"/>
</dbReference>
<dbReference type="PANTHER" id="PTHR43037:SF5">
    <property type="entry name" value="FERULOYL ESTERASE"/>
    <property type="match status" value="1"/>
</dbReference>
<evidence type="ECO:0000313" key="4">
    <source>
        <dbReference type="EMBL" id="KAA9132765.1"/>
    </source>
</evidence>
<dbReference type="Proteomes" id="UP000325372">
    <property type="component" value="Unassembled WGS sequence"/>
</dbReference>
<evidence type="ECO:0000256" key="3">
    <source>
        <dbReference type="SAM" id="SignalP"/>
    </source>
</evidence>
<dbReference type="InterPro" id="IPR050955">
    <property type="entry name" value="Plant_Biomass_Hydrol_Est"/>
</dbReference>
<dbReference type="RefSeq" id="WP_150863487.1">
    <property type="nucleotide sequence ID" value="NZ_VYXP01000003.1"/>
</dbReference>
<comment type="caution">
    <text evidence="4">The sequence shown here is derived from an EMBL/GenBank/DDBJ whole genome shotgun (WGS) entry which is preliminary data.</text>
</comment>
<name>A0A5N0TCN6_9GAMM</name>
<keyword evidence="5" id="KW-1185">Reference proteome</keyword>
<accession>A0A5N0TCN6</accession>
<dbReference type="GO" id="GO:0016787">
    <property type="term" value="F:hydrolase activity"/>
    <property type="evidence" value="ECO:0007669"/>
    <property type="project" value="UniProtKB-KW"/>
</dbReference>
<dbReference type="EMBL" id="VYXP01000003">
    <property type="protein sequence ID" value="KAA9132765.1"/>
    <property type="molecule type" value="Genomic_DNA"/>
</dbReference>
<gene>
    <name evidence="4" type="ORF">F3N42_06015</name>
</gene>